<gene>
    <name evidence="2" type="ORF">UFOPK2656_02386</name>
</gene>
<sequence length="340" mass="35702">MVIRIVGFSRPPTTCPLAYASQSMTSPSARRCSVVRLSPSEGLPATWEMELRNCRLASTGSTTVVVTIPSSGLPERTARCWWQRSSNCSGVSLRCVSRHFSAASLASRGPAPLTASSNADTSAPSGGLVTASNSDSAEAALISPLLTASFSSGEAANASPNRTREAASPYEVLVRPASQSAMLRAPLPSHTRWRSASATTTACKARTRSRCCCNPNAPAANDSRDSECTLTIATAVAPSSRSSRDASTLPVLSNTSSFHNLGSRFVSTLSRRWQHRASSARLAAQASTRRAAICTKRGRVEMLFGVCAKSESSFTNAATSWSSASWCVRTGPAMASIVSA</sequence>
<evidence type="ECO:0000256" key="1">
    <source>
        <dbReference type="SAM" id="MobiDB-lite"/>
    </source>
</evidence>
<evidence type="ECO:0000313" key="2">
    <source>
        <dbReference type="EMBL" id="CAB4734605.1"/>
    </source>
</evidence>
<name>A0A6J6SIY6_9ZZZZ</name>
<organism evidence="2">
    <name type="scientific">freshwater metagenome</name>
    <dbReference type="NCBI Taxonomy" id="449393"/>
    <lineage>
        <taxon>unclassified sequences</taxon>
        <taxon>metagenomes</taxon>
        <taxon>ecological metagenomes</taxon>
    </lineage>
</organism>
<dbReference type="EMBL" id="CAEZYF010000016">
    <property type="protein sequence ID" value="CAB4734605.1"/>
    <property type="molecule type" value="Genomic_DNA"/>
</dbReference>
<dbReference type="AlphaFoldDB" id="A0A6J6SIY6"/>
<feature type="region of interest" description="Disordered" evidence="1">
    <location>
        <begin position="108"/>
        <end position="130"/>
    </location>
</feature>
<reference evidence="2" key="1">
    <citation type="submission" date="2020-05" db="EMBL/GenBank/DDBJ databases">
        <authorList>
            <person name="Chiriac C."/>
            <person name="Salcher M."/>
            <person name="Ghai R."/>
            <person name="Kavagutti S V."/>
        </authorList>
    </citation>
    <scope>NUCLEOTIDE SEQUENCE</scope>
</reference>
<accession>A0A6J6SIY6</accession>
<protein>
    <submittedName>
        <fullName evidence="2">Unannotated protein</fullName>
    </submittedName>
</protein>
<proteinExistence type="predicted"/>
<feature type="compositionally biased region" description="Polar residues" evidence="1">
    <location>
        <begin position="114"/>
        <end position="130"/>
    </location>
</feature>